<dbReference type="InterPro" id="IPR036271">
    <property type="entry name" value="Tet_transcr_reg_TetR-rel_C_sf"/>
</dbReference>
<evidence type="ECO:0000256" key="4">
    <source>
        <dbReference type="PROSITE-ProRule" id="PRU00335"/>
    </source>
</evidence>
<dbReference type="InterPro" id="IPR050109">
    <property type="entry name" value="HTH-type_TetR-like_transc_reg"/>
</dbReference>
<keyword evidence="2 4" id="KW-0238">DNA-binding</keyword>
<reference evidence="6 7" key="1">
    <citation type="submission" date="2023-08" db="EMBL/GenBank/DDBJ databases">
        <authorList>
            <person name="Folkvardsen B D."/>
            <person name="Norman A."/>
        </authorList>
    </citation>
    <scope>NUCLEOTIDE SEQUENCE [LARGE SCALE GENOMIC DNA]</scope>
    <source>
        <strain evidence="6 7">Mu0050</strain>
    </source>
</reference>
<evidence type="ECO:0000313" key="7">
    <source>
        <dbReference type="Proteomes" id="UP001190466"/>
    </source>
</evidence>
<dbReference type="EMBL" id="OY726395">
    <property type="protein sequence ID" value="CAJ1585424.1"/>
    <property type="molecule type" value="Genomic_DNA"/>
</dbReference>
<feature type="domain" description="HTH tetR-type" evidence="5">
    <location>
        <begin position="9"/>
        <end position="69"/>
    </location>
</feature>
<dbReference type="PROSITE" id="PS50977">
    <property type="entry name" value="HTH_TETR_2"/>
    <property type="match status" value="1"/>
</dbReference>
<dbReference type="PANTHER" id="PTHR30055">
    <property type="entry name" value="HTH-TYPE TRANSCRIPTIONAL REGULATOR RUTR"/>
    <property type="match status" value="1"/>
</dbReference>
<dbReference type="Gene3D" id="1.10.357.10">
    <property type="entry name" value="Tetracycline Repressor, domain 2"/>
    <property type="match status" value="1"/>
</dbReference>
<evidence type="ECO:0000256" key="2">
    <source>
        <dbReference type="ARBA" id="ARBA00023125"/>
    </source>
</evidence>
<keyword evidence="3" id="KW-0804">Transcription</keyword>
<dbReference type="SUPFAM" id="SSF46689">
    <property type="entry name" value="Homeodomain-like"/>
    <property type="match status" value="1"/>
</dbReference>
<dbReference type="PANTHER" id="PTHR30055:SF234">
    <property type="entry name" value="HTH-TYPE TRANSCRIPTIONAL REGULATOR BETI"/>
    <property type="match status" value="1"/>
</dbReference>
<dbReference type="InterPro" id="IPR025996">
    <property type="entry name" value="MT1864/Rv1816-like_C"/>
</dbReference>
<dbReference type="InterPro" id="IPR001647">
    <property type="entry name" value="HTH_TetR"/>
</dbReference>
<feature type="DNA-binding region" description="H-T-H motif" evidence="4">
    <location>
        <begin position="32"/>
        <end position="51"/>
    </location>
</feature>
<dbReference type="RefSeq" id="WP_316511602.1">
    <property type="nucleotide sequence ID" value="NZ_OY726395.1"/>
</dbReference>
<gene>
    <name evidence="6" type="ORF">MU0050_003711</name>
</gene>
<evidence type="ECO:0000259" key="5">
    <source>
        <dbReference type="PROSITE" id="PS50977"/>
    </source>
</evidence>
<dbReference type="Proteomes" id="UP001190466">
    <property type="component" value="Chromosome"/>
</dbReference>
<evidence type="ECO:0000256" key="1">
    <source>
        <dbReference type="ARBA" id="ARBA00023015"/>
    </source>
</evidence>
<sequence length="197" mass="21522">MARPKQRTPELRDRVLSTAVEVLGQEGFSGFTTRRVAQRAGTSLPAVYELFTDKAGLVRAVYLEGFRRLALALLAVPETEAPLADLEQLIAAFRRFCLDYPALARVMFSRPFEDVDASPGDVRPDAPTVREILLARIRRCLDAGELAGDPVDIAHVLLALAQGLAVQEGGHWLGRSAASVDRRWTAGVRAVLRGFAD</sequence>
<organism evidence="6 7">
    <name type="scientific">[Mycobacterium] wendilense</name>
    <dbReference type="NCBI Taxonomy" id="3064284"/>
    <lineage>
        <taxon>Bacteria</taxon>
        <taxon>Bacillati</taxon>
        <taxon>Actinomycetota</taxon>
        <taxon>Actinomycetes</taxon>
        <taxon>Mycobacteriales</taxon>
        <taxon>Mycobacteriaceae</taxon>
        <taxon>Mycolicibacter</taxon>
    </lineage>
</organism>
<evidence type="ECO:0000256" key="3">
    <source>
        <dbReference type="ARBA" id="ARBA00023163"/>
    </source>
</evidence>
<evidence type="ECO:0000313" key="6">
    <source>
        <dbReference type="EMBL" id="CAJ1585424.1"/>
    </source>
</evidence>
<dbReference type="InterPro" id="IPR009057">
    <property type="entry name" value="Homeodomain-like_sf"/>
</dbReference>
<dbReference type="SUPFAM" id="SSF48498">
    <property type="entry name" value="Tetracyclin repressor-like, C-terminal domain"/>
    <property type="match status" value="1"/>
</dbReference>
<proteinExistence type="predicted"/>
<dbReference type="Pfam" id="PF13305">
    <property type="entry name" value="TetR_C_33"/>
    <property type="match status" value="1"/>
</dbReference>
<keyword evidence="1" id="KW-0805">Transcription regulation</keyword>
<protein>
    <submittedName>
        <fullName evidence="6">TetR/AcrR family transcriptional regulator</fullName>
    </submittedName>
</protein>
<name>A0ABN9P299_9MYCO</name>
<dbReference type="PRINTS" id="PR00455">
    <property type="entry name" value="HTHTETR"/>
</dbReference>
<accession>A0ABN9P299</accession>
<keyword evidence="7" id="KW-1185">Reference proteome</keyword>
<dbReference type="Pfam" id="PF00440">
    <property type="entry name" value="TetR_N"/>
    <property type="match status" value="1"/>
</dbReference>